<reference evidence="1 2" key="1">
    <citation type="submission" date="2017-09" db="EMBL/GenBank/DDBJ databases">
        <title>Sphingomonas ginsenosidimutans KACC 14949, whole genome shotgun sequence.</title>
        <authorList>
            <person name="Feng G."/>
            <person name="Zhu H."/>
        </authorList>
    </citation>
    <scope>NUCLEOTIDE SEQUENCE [LARGE SCALE GENOMIC DNA]</scope>
    <source>
        <strain evidence="1 2">KACC 14949</strain>
    </source>
</reference>
<dbReference type="Proteomes" id="UP000218784">
    <property type="component" value="Unassembled WGS sequence"/>
</dbReference>
<accession>A0A2A4HZ79</accession>
<proteinExistence type="predicted"/>
<dbReference type="RefSeq" id="WP_096611273.1">
    <property type="nucleotide sequence ID" value="NZ_NWVD01000002.1"/>
</dbReference>
<evidence type="ECO:0000313" key="1">
    <source>
        <dbReference type="EMBL" id="PCG09654.1"/>
    </source>
</evidence>
<evidence type="ECO:0000313" key="2">
    <source>
        <dbReference type="Proteomes" id="UP000218784"/>
    </source>
</evidence>
<keyword evidence="2" id="KW-1185">Reference proteome</keyword>
<organism evidence="1 2">
    <name type="scientific">Sphingomonas ginsenosidimutans</name>
    <dbReference type="NCBI Taxonomy" id="862134"/>
    <lineage>
        <taxon>Bacteria</taxon>
        <taxon>Pseudomonadati</taxon>
        <taxon>Pseudomonadota</taxon>
        <taxon>Alphaproteobacteria</taxon>
        <taxon>Sphingomonadales</taxon>
        <taxon>Sphingomonadaceae</taxon>
        <taxon>Sphingomonas</taxon>
    </lineage>
</organism>
<comment type="caution">
    <text evidence="1">The sequence shown here is derived from an EMBL/GenBank/DDBJ whole genome shotgun (WGS) entry which is preliminary data.</text>
</comment>
<gene>
    <name evidence="1" type="ORF">COA17_07285</name>
</gene>
<dbReference type="EMBL" id="NWVD01000002">
    <property type="protein sequence ID" value="PCG09654.1"/>
    <property type="molecule type" value="Genomic_DNA"/>
</dbReference>
<name>A0A2A4HZ79_9SPHN</name>
<protein>
    <recommendedName>
        <fullName evidence="3">HK97 gp10 family phage protein</fullName>
    </recommendedName>
</protein>
<evidence type="ECO:0008006" key="3">
    <source>
        <dbReference type="Google" id="ProtNLM"/>
    </source>
</evidence>
<dbReference type="AlphaFoldDB" id="A0A2A4HZ79"/>
<sequence>MKTGMQVEGFDAADRNLAALERLADADDLRALGVEALEPVADAARGMVRQRTGRLMRSIGVGTQLSPAQAARVSPEPGTVEVYVGPGSMAQAITEEFGTVREAGHPYMRPAWDMRLGDVIARLRSGAGRRLKRIVKG</sequence>